<keyword evidence="3" id="KW-1185">Reference proteome</keyword>
<dbReference type="EMBL" id="LNYA01000002">
    <property type="protein sequence ID" value="KTC99830.1"/>
    <property type="molecule type" value="Genomic_DNA"/>
</dbReference>
<reference evidence="2 3" key="1">
    <citation type="submission" date="2015-11" db="EMBL/GenBank/DDBJ databases">
        <title>Genomic analysis of 38 Legionella species identifies large and diverse effector repertoires.</title>
        <authorList>
            <person name="Burstein D."/>
            <person name="Amaro F."/>
            <person name="Zusman T."/>
            <person name="Lifshitz Z."/>
            <person name="Cohen O."/>
            <person name="Gilbert J.A."/>
            <person name="Pupko T."/>
            <person name="Shuman H.A."/>
            <person name="Segal G."/>
        </authorList>
    </citation>
    <scope>NUCLEOTIDE SEQUENCE [LARGE SCALE GENOMIC DNA]</scope>
    <source>
        <strain evidence="2 3">SE-32A-C8</strain>
    </source>
</reference>
<evidence type="ECO:0000313" key="2">
    <source>
        <dbReference type="EMBL" id="KTC99830.1"/>
    </source>
</evidence>
<evidence type="ECO:0000313" key="3">
    <source>
        <dbReference type="Proteomes" id="UP000054773"/>
    </source>
</evidence>
<organism evidence="2 3">
    <name type="scientific">Legionella erythra</name>
    <dbReference type="NCBI Taxonomy" id="448"/>
    <lineage>
        <taxon>Bacteria</taxon>
        <taxon>Pseudomonadati</taxon>
        <taxon>Pseudomonadota</taxon>
        <taxon>Gammaproteobacteria</taxon>
        <taxon>Legionellales</taxon>
        <taxon>Legionellaceae</taxon>
        <taxon>Legionella</taxon>
    </lineage>
</organism>
<feature type="signal peptide" evidence="1">
    <location>
        <begin position="1"/>
        <end position="28"/>
    </location>
</feature>
<dbReference type="STRING" id="448.Lery_0184"/>
<evidence type="ECO:0008006" key="4">
    <source>
        <dbReference type="Google" id="ProtNLM"/>
    </source>
</evidence>
<proteinExistence type="predicted"/>
<comment type="caution">
    <text evidence="2">The sequence shown here is derived from an EMBL/GenBank/DDBJ whole genome shotgun (WGS) entry which is preliminary data.</text>
</comment>
<keyword evidence="1" id="KW-0732">Signal</keyword>
<dbReference type="RefSeq" id="WP_237759118.1">
    <property type="nucleotide sequence ID" value="NZ_CAAAHY010000020.1"/>
</dbReference>
<protein>
    <recommendedName>
        <fullName evidence="4">DUF2490 domain-containing protein</fullName>
    </recommendedName>
</protein>
<sequence>MKLGKLLHHAVRIISGLALGLLAGQVPAALPTQDMQVWTNVTLNGPLSSKTPKIKYWLEAQPRFGEDVSRLSQVLLRPGLGYALTPTTSIWGGYAWIYTTLPFASPSFDENRIWQQLLWSRKFNTVRLVSRTRLEQRFIQQNIHVAWRLRQFFKAEIPLPIQPAFSAIVSNEVFVHLNDFNRNNNQGFDQNRFFIGIGKELAPHIKAEAGYLNQTIRRINAADYSANYLSLNVLCNF</sequence>
<dbReference type="AlphaFoldDB" id="A0A0W0TWP4"/>
<evidence type="ECO:0000256" key="1">
    <source>
        <dbReference type="SAM" id="SignalP"/>
    </source>
</evidence>
<dbReference type="Pfam" id="PF10677">
    <property type="entry name" value="DUF2490"/>
    <property type="match status" value="1"/>
</dbReference>
<feature type="chain" id="PRO_5006913457" description="DUF2490 domain-containing protein" evidence="1">
    <location>
        <begin position="29"/>
        <end position="237"/>
    </location>
</feature>
<accession>A0A0W0TWP4</accession>
<dbReference type="PATRIC" id="fig|448.7.peg.190"/>
<dbReference type="Proteomes" id="UP000054773">
    <property type="component" value="Unassembled WGS sequence"/>
</dbReference>
<dbReference type="InterPro" id="IPR019619">
    <property type="entry name" value="DUF2490"/>
</dbReference>
<name>A0A0W0TWP4_LEGER</name>
<gene>
    <name evidence="2" type="ORF">Lery_0184</name>
</gene>